<organism evidence="2 3">
    <name type="scientific">Anaeramoeba flamelloides</name>
    <dbReference type="NCBI Taxonomy" id="1746091"/>
    <lineage>
        <taxon>Eukaryota</taxon>
        <taxon>Metamonada</taxon>
        <taxon>Anaeramoebidae</taxon>
        <taxon>Anaeramoeba</taxon>
    </lineage>
</organism>
<feature type="compositionally biased region" description="Basic and acidic residues" evidence="1">
    <location>
        <begin position="112"/>
        <end position="121"/>
    </location>
</feature>
<comment type="caution">
    <text evidence="2">The sequence shown here is derived from an EMBL/GenBank/DDBJ whole genome shotgun (WGS) entry which is preliminary data.</text>
</comment>
<feature type="compositionally biased region" description="Basic residues" evidence="1">
    <location>
        <begin position="963"/>
        <end position="980"/>
    </location>
</feature>
<feature type="compositionally biased region" description="Basic residues" evidence="1">
    <location>
        <begin position="799"/>
        <end position="811"/>
    </location>
</feature>
<evidence type="ECO:0000256" key="1">
    <source>
        <dbReference type="SAM" id="MobiDB-lite"/>
    </source>
</evidence>
<reference evidence="2" key="1">
    <citation type="submission" date="2022-08" db="EMBL/GenBank/DDBJ databases">
        <title>Novel sulfate-reducing endosymbionts in the free-living metamonad Anaeramoeba.</title>
        <authorList>
            <person name="Jerlstrom-Hultqvist J."/>
            <person name="Cepicka I."/>
            <person name="Gallot-Lavallee L."/>
            <person name="Salas-Leiva D."/>
            <person name="Curtis B.A."/>
            <person name="Zahonova K."/>
            <person name="Pipaliya S."/>
            <person name="Dacks J."/>
            <person name="Roger A.J."/>
        </authorList>
    </citation>
    <scope>NUCLEOTIDE SEQUENCE</scope>
    <source>
        <strain evidence="2">Schooner1</strain>
    </source>
</reference>
<dbReference type="EMBL" id="JAOAOG010000213">
    <property type="protein sequence ID" value="KAJ6240120.1"/>
    <property type="molecule type" value="Genomic_DNA"/>
</dbReference>
<sequence>MTDQTITVQIDDQLLLVQYPLIKEMSVSQLIDYLSDMSETKIEAIKLEGNDSNLHATAKVANEVSLGSILICFSVQKETENENNSIEQEMDKKLFELGILGTDLQQDSTLSVKEEKNESDNTKTNTNELLNPNLESLTHSKTFEEELEMELLKNELIDFSDDEMEINVQNENRTNEQNANNTLESFFESHFADLDEDENVNENQNNNEEDEDDELNKTLTYGIQQFSSPKQVRKNQNVQNTKSNKEKNKEMGISENFFKDLKETSKIEFEVYVMDNEKEFKKQWKIILSDKYLEIINSLEEKIQYPIDKFRFLRNHKQKNIAKIVLGGKNIVVKFENIDKCNQFSELRSKTLINISGGTLKPKKNVTLKSQEKTKTSTKTKAKTSTSTSKSKSTSTSTSKPKSKSKPKSSTASKKEKKKTVTQEKKPVFRRFLIEILDKKKRVLCKTHVTVGNGLIEFVDNDDQEIKAEVLNIKFFHLKKIPVLEIEKKKYSVQFKNEHEITHFISLLEKNKKAVKLGTIKPNKNMSLRGNNEQENEEKKDQEEGKGTNAEFKVDILTKDNKVIGKGTIVIEDNKLEFIEPTGEKISDKIVYVIFGRSKKLKRVGKLNFTLNKRSFFIKFEKTKVLKQFEKVYSLGFQQTLKTHKFKIKVIKNKADQIMDKGNIYIRGNEIKICLKETTIVGKIGQVKHFKHKSNPIISRLMITEYSLNIQFANNEKREKFSKILTLSNQFVIPQVALPKEFQVRFLNKNHKKIANGIIHIENKTVSIRINGEETLNGIQNQVFLTIEKRPQDDEKLSNKKKQSKKNKKKGNGKETGTEKDSFNPNITMLFNETKGKAFFKLKNAEDLKLLKKEFKIIQPDRDPNVFRAIIIQSQMKKLKKDVTIEITFKPDSVQIETVAEKKTVNFFVSYNKFFDCLRNEERARVNKFLIGKKKFFILEFASKSDAKAFSKRVGQVTQKFNQPKKGKKKKDKKKKKGKK</sequence>
<evidence type="ECO:0000313" key="3">
    <source>
        <dbReference type="Proteomes" id="UP001150062"/>
    </source>
</evidence>
<feature type="region of interest" description="Disordered" evidence="1">
    <location>
        <begin position="106"/>
        <end position="129"/>
    </location>
</feature>
<proteinExistence type="predicted"/>
<evidence type="ECO:0000313" key="2">
    <source>
        <dbReference type="EMBL" id="KAJ6240120.1"/>
    </source>
</evidence>
<name>A0ABQ8Y671_9EUKA</name>
<feature type="region of interest" description="Disordered" evidence="1">
    <location>
        <begin position="226"/>
        <end position="247"/>
    </location>
</feature>
<feature type="region of interest" description="Disordered" evidence="1">
    <location>
        <begin position="790"/>
        <end position="825"/>
    </location>
</feature>
<feature type="compositionally biased region" description="Polar residues" evidence="1">
    <location>
        <begin position="226"/>
        <end position="242"/>
    </location>
</feature>
<protein>
    <submittedName>
        <fullName evidence="2">Hemopexin domain-containing protein</fullName>
    </submittedName>
</protein>
<feature type="region of interest" description="Disordered" evidence="1">
    <location>
        <begin position="364"/>
        <end position="422"/>
    </location>
</feature>
<gene>
    <name evidence="2" type="ORF">M0813_24460</name>
</gene>
<feature type="compositionally biased region" description="Basic and acidic residues" evidence="1">
    <location>
        <begin position="537"/>
        <end position="546"/>
    </location>
</feature>
<feature type="compositionally biased region" description="Basic and acidic residues" evidence="1">
    <location>
        <begin position="812"/>
        <end position="822"/>
    </location>
</feature>
<feature type="compositionally biased region" description="Low complexity" evidence="1">
    <location>
        <begin position="383"/>
        <end position="400"/>
    </location>
</feature>
<accession>A0ABQ8Y671</accession>
<keyword evidence="3" id="KW-1185">Reference proteome</keyword>
<dbReference type="Proteomes" id="UP001150062">
    <property type="component" value="Unassembled WGS sequence"/>
</dbReference>
<feature type="region of interest" description="Disordered" evidence="1">
    <location>
        <begin position="952"/>
        <end position="980"/>
    </location>
</feature>
<feature type="region of interest" description="Disordered" evidence="1">
    <location>
        <begin position="522"/>
        <end position="546"/>
    </location>
</feature>